<evidence type="ECO:0008006" key="3">
    <source>
        <dbReference type="Google" id="ProtNLM"/>
    </source>
</evidence>
<accession>A0ABW1YLD6</accession>
<comment type="caution">
    <text evidence="1">The sequence shown here is derived from an EMBL/GenBank/DDBJ whole genome shotgun (WGS) entry which is preliminary data.</text>
</comment>
<sequence length="110" mass="12207">MTRERFAEVSGLREGQVRGQIERGHLPVFSIGRLSLVNVALLTWRELELAPCPVMTKDAFAKASGLRERQVKVQIERGNLPGKTIGRLSLVDVSELVQRCISQANNVVVL</sequence>
<dbReference type="Proteomes" id="UP001596425">
    <property type="component" value="Unassembled WGS sequence"/>
</dbReference>
<dbReference type="EMBL" id="JBHSVR010000001">
    <property type="protein sequence ID" value="MFC6633567.1"/>
    <property type="molecule type" value="Genomic_DNA"/>
</dbReference>
<gene>
    <name evidence="1" type="ORF">ACFQBM_09760</name>
</gene>
<dbReference type="RefSeq" id="WP_226865095.1">
    <property type="nucleotide sequence ID" value="NZ_JACZFR010000035.1"/>
</dbReference>
<reference evidence="2" key="1">
    <citation type="journal article" date="2019" name="Int. J. Syst. Evol. Microbiol.">
        <title>The Global Catalogue of Microorganisms (GCM) 10K type strain sequencing project: providing services to taxonomists for standard genome sequencing and annotation.</title>
        <authorList>
            <consortium name="The Broad Institute Genomics Platform"/>
            <consortium name="The Broad Institute Genome Sequencing Center for Infectious Disease"/>
            <person name="Wu L."/>
            <person name="Ma J."/>
        </authorList>
    </citation>
    <scope>NUCLEOTIDE SEQUENCE [LARGE SCALE GENOMIC DNA]</scope>
    <source>
        <strain evidence="2">CGMCC 1.13718</strain>
    </source>
</reference>
<name>A0ABW1YLD6_9GAMM</name>
<evidence type="ECO:0000313" key="1">
    <source>
        <dbReference type="EMBL" id="MFC6633567.1"/>
    </source>
</evidence>
<protein>
    <recommendedName>
        <fullName evidence="3">DNA-binding protein</fullName>
    </recommendedName>
</protein>
<proteinExistence type="predicted"/>
<evidence type="ECO:0000313" key="2">
    <source>
        <dbReference type="Proteomes" id="UP001596425"/>
    </source>
</evidence>
<organism evidence="1 2">
    <name type="scientific">Microbulbifer taiwanensis</name>
    <dbReference type="NCBI Taxonomy" id="986746"/>
    <lineage>
        <taxon>Bacteria</taxon>
        <taxon>Pseudomonadati</taxon>
        <taxon>Pseudomonadota</taxon>
        <taxon>Gammaproteobacteria</taxon>
        <taxon>Cellvibrionales</taxon>
        <taxon>Microbulbiferaceae</taxon>
        <taxon>Microbulbifer</taxon>
    </lineage>
</organism>
<keyword evidence="2" id="KW-1185">Reference proteome</keyword>